<organism evidence="3 4">
    <name type="scientific">Streptomyces umbrinus</name>
    <dbReference type="NCBI Taxonomy" id="67370"/>
    <lineage>
        <taxon>Bacteria</taxon>
        <taxon>Bacillati</taxon>
        <taxon>Actinomycetota</taxon>
        <taxon>Actinomycetes</taxon>
        <taxon>Kitasatosporales</taxon>
        <taxon>Streptomycetaceae</taxon>
        <taxon>Streptomyces</taxon>
        <taxon>Streptomyces phaeochromogenes group</taxon>
    </lineage>
</organism>
<evidence type="ECO:0000313" key="3">
    <source>
        <dbReference type="EMBL" id="MDQ1026682.1"/>
    </source>
</evidence>
<dbReference type="RefSeq" id="WP_307521998.1">
    <property type="nucleotide sequence ID" value="NZ_JAUSZI010000002.1"/>
</dbReference>
<evidence type="ECO:0000256" key="1">
    <source>
        <dbReference type="SAM" id="SignalP"/>
    </source>
</evidence>
<dbReference type="PROSITE" id="PS51318">
    <property type="entry name" value="TAT"/>
    <property type="match status" value="1"/>
</dbReference>
<name>A0ABU0ST60_9ACTN</name>
<sequence length="185" mass="20223">MHTKGRSNRRLLTAVTVTATAGLALGTSGPLAAATSGSAASPQVIDGTGGAYNDWGDEGTLSVSRHTNSNATRLWQTVLYADGARWRDGNGVNRPFTKYDIDGSFGWKTKSATKWWQAREELEDVDGIVGKETFGHADDFLDGPYRGGQVTYSGYQRDVTFKRLSGKYYVKIGTQWKVAAYNWRG</sequence>
<dbReference type="InterPro" id="IPR036365">
    <property type="entry name" value="PGBD-like_sf"/>
</dbReference>
<keyword evidence="1" id="KW-0732">Signal</keyword>
<dbReference type="EMBL" id="JAUSZI010000002">
    <property type="protein sequence ID" value="MDQ1026682.1"/>
    <property type="molecule type" value="Genomic_DNA"/>
</dbReference>
<keyword evidence="4" id="KW-1185">Reference proteome</keyword>
<reference evidence="3 4" key="1">
    <citation type="submission" date="2023-07" db="EMBL/GenBank/DDBJ databases">
        <title>Comparative genomics of wheat-associated soil bacteria to identify genetic determinants of phenazine resistance.</title>
        <authorList>
            <person name="Mouncey N."/>
        </authorList>
    </citation>
    <scope>NUCLEOTIDE SEQUENCE [LARGE SCALE GENOMIC DNA]</scope>
    <source>
        <strain evidence="3 4">V2I4</strain>
    </source>
</reference>
<proteinExistence type="predicted"/>
<feature type="chain" id="PRO_5046510144" evidence="1">
    <location>
        <begin position="34"/>
        <end position="185"/>
    </location>
</feature>
<dbReference type="Gene3D" id="1.10.101.10">
    <property type="entry name" value="PGBD-like superfamily/PGBD"/>
    <property type="match status" value="1"/>
</dbReference>
<evidence type="ECO:0000313" key="4">
    <source>
        <dbReference type="Proteomes" id="UP001230328"/>
    </source>
</evidence>
<gene>
    <name evidence="3" type="ORF">QF035_004264</name>
</gene>
<dbReference type="InterPro" id="IPR036366">
    <property type="entry name" value="PGBDSf"/>
</dbReference>
<dbReference type="SUPFAM" id="SSF47090">
    <property type="entry name" value="PGBD-like"/>
    <property type="match status" value="1"/>
</dbReference>
<feature type="signal peptide" evidence="1">
    <location>
        <begin position="1"/>
        <end position="33"/>
    </location>
</feature>
<protein>
    <submittedName>
        <fullName evidence="3">Peptidoglycan hydrolase-like protein with peptidoglycan-binding domain</fullName>
    </submittedName>
</protein>
<comment type="caution">
    <text evidence="3">The sequence shown here is derived from an EMBL/GenBank/DDBJ whole genome shotgun (WGS) entry which is preliminary data.</text>
</comment>
<evidence type="ECO:0000259" key="2">
    <source>
        <dbReference type="Pfam" id="PF01471"/>
    </source>
</evidence>
<feature type="domain" description="Peptidoglycan binding-like" evidence="2">
    <location>
        <begin position="100"/>
        <end position="134"/>
    </location>
</feature>
<accession>A0ABU0ST60</accession>
<dbReference type="InterPro" id="IPR006311">
    <property type="entry name" value="TAT_signal"/>
</dbReference>
<dbReference type="Proteomes" id="UP001230328">
    <property type="component" value="Unassembled WGS sequence"/>
</dbReference>
<dbReference type="Pfam" id="PF01471">
    <property type="entry name" value="PG_binding_1"/>
    <property type="match status" value="1"/>
</dbReference>
<dbReference type="InterPro" id="IPR002477">
    <property type="entry name" value="Peptidoglycan-bd-like"/>
</dbReference>